<accession>A0A6B3LCW1</accession>
<dbReference type="Gene3D" id="2.60.120.1440">
    <property type="match status" value="1"/>
</dbReference>
<evidence type="ECO:0000313" key="1">
    <source>
        <dbReference type="EMBL" id="QQL44467.1"/>
    </source>
</evidence>
<dbReference type="PANTHER" id="PTHR30273">
    <property type="entry name" value="PERIPLASMIC SIGNAL SENSOR AND SIGMA FACTOR ACTIVATOR FECR-RELATED"/>
    <property type="match status" value="1"/>
</dbReference>
<dbReference type="InterPro" id="IPR012373">
    <property type="entry name" value="Ferrdict_sens_TM"/>
</dbReference>
<dbReference type="Proteomes" id="UP000475117">
    <property type="component" value="Chromosome"/>
</dbReference>
<protein>
    <submittedName>
        <fullName evidence="1">Uncharacterized protein</fullName>
    </submittedName>
</protein>
<reference evidence="1 2" key="1">
    <citation type="submission" date="2020-12" db="EMBL/GenBank/DDBJ databases">
        <title>Sulforoseuscoccus oceanibium gen. nov., sp. nov., a representative of the phylum Verrucomicrobia with special cytoplasmic membrane, and proposal of Sulforoseuscoccusaceae fam. nov.</title>
        <authorList>
            <person name="Xi F."/>
        </authorList>
    </citation>
    <scope>NUCLEOTIDE SEQUENCE [LARGE SCALE GENOMIC DNA]</scope>
    <source>
        <strain evidence="1 2">T37</strain>
    </source>
</reference>
<dbReference type="AlphaFoldDB" id="A0A6B3LCW1"/>
<proteinExistence type="predicted"/>
<gene>
    <name evidence="1" type="ORF">G3M56_011310</name>
</gene>
<dbReference type="GO" id="GO:0016989">
    <property type="term" value="F:sigma factor antagonist activity"/>
    <property type="evidence" value="ECO:0007669"/>
    <property type="project" value="TreeGrafter"/>
</dbReference>
<dbReference type="PANTHER" id="PTHR30273:SF2">
    <property type="entry name" value="PROTEIN FECR"/>
    <property type="match status" value="1"/>
</dbReference>
<dbReference type="KEGG" id="soa:G3M56_011310"/>
<sequence>MNYQPPKELRTLVDRALDQTIDAQQLAHLEQLLQDEDALRYYLDLAGLDSALRNYAGSPLGQAMMGNQLPAPLSARLARFARSLRVPAAAAALLVTGLFIGKQIYAPEAPTFASSSSSTTAKKATDANTVAANITSMVGVRWNDGVPPKNIGLKASDPPIKWGAGLMEVTFASGVRALIEGPAELNVTGPNEAFMTNGRLVADVPKGAEGFTVHHSQGKVIDLGTEFAVNIHDELSPVEIGVFSGEVDVYAKNDATPVRVFENHAVLHGGKLNIPIESVPFFRDEYIRSVPSREFPWQFSTAEVTNDSEPTEMYFDVSHLVWRSGDYRAVVKWMSGLDVILIHQAELLVDGEVVASDTHQGSSGELHNTHNNTFEFYVPDQINLKGRQWELKLTVSPSRPSATKFSPDSKGIVLFEEGHAVNATADDFIGAWEYHHDNNVHQREFRPDGTVVYTYNGKETNLFSKARWSVDDGILTVIIPPAGTEKRKLIEHHILRNSDELIFIDRPYRNAKKVR</sequence>
<evidence type="ECO:0000313" key="2">
    <source>
        <dbReference type="Proteomes" id="UP000475117"/>
    </source>
</evidence>
<keyword evidence="2" id="KW-1185">Reference proteome</keyword>
<organism evidence="1 2">
    <name type="scientific">Sulfuriroseicoccus oceanibius</name>
    <dbReference type="NCBI Taxonomy" id="2707525"/>
    <lineage>
        <taxon>Bacteria</taxon>
        <taxon>Pseudomonadati</taxon>
        <taxon>Verrucomicrobiota</taxon>
        <taxon>Verrucomicrobiia</taxon>
        <taxon>Verrucomicrobiales</taxon>
        <taxon>Verrucomicrobiaceae</taxon>
        <taxon>Sulfuriroseicoccus</taxon>
    </lineage>
</organism>
<dbReference type="EMBL" id="CP066776">
    <property type="protein sequence ID" value="QQL44467.1"/>
    <property type="molecule type" value="Genomic_DNA"/>
</dbReference>
<name>A0A6B3LCW1_9BACT</name>
<dbReference type="RefSeq" id="WP_164365069.1">
    <property type="nucleotide sequence ID" value="NZ_CP066776.1"/>
</dbReference>